<organism evidence="2 3">
    <name type="scientific">Rubus argutus</name>
    <name type="common">Southern blackberry</name>
    <dbReference type="NCBI Taxonomy" id="59490"/>
    <lineage>
        <taxon>Eukaryota</taxon>
        <taxon>Viridiplantae</taxon>
        <taxon>Streptophyta</taxon>
        <taxon>Embryophyta</taxon>
        <taxon>Tracheophyta</taxon>
        <taxon>Spermatophyta</taxon>
        <taxon>Magnoliopsida</taxon>
        <taxon>eudicotyledons</taxon>
        <taxon>Gunneridae</taxon>
        <taxon>Pentapetalae</taxon>
        <taxon>rosids</taxon>
        <taxon>fabids</taxon>
        <taxon>Rosales</taxon>
        <taxon>Rosaceae</taxon>
        <taxon>Rosoideae</taxon>
        <taxon>Rosoideae incertae sedis</taxon>
        <taxon>Rubus</taxon>
    </lineage>
</organism>
<reference evidence="2 3" key="1">
    <citation type="journal article" date="2023" name="G3 (Bethesda)">
        <title>A chromosome-length genome assembly and annotation of blackberry (Rubus argutus, cv. 'Hillquist').</title>
        <authorList>
            <person name="Bruna T."/>
            <person name="Aryal R."/>
            <person name="Dudchenko O."/>
            <person name="Sargent D.J."/>
            <person name="Mead D."/>
            <person name="Buti M."/>
            <person name="Cavallini A."/>
            <person name="Hytonen T."/>
            <person name="Andres J."/>
            <person name="Pham M."/>
            <person name="Weisz D."/>
            <person name="Mascagni F."/>
            <person name="Usai G."/>
            <person name="Natali L."/>
            <person name="Bassil N."/>
            <person name="Fernandez G.E."/>
            <person name="Lomsadze A."/>
            <person name="Armour M."/>
            <person name="Olukolu B."/>
            <person name="Poorten T."/>
            <person name="Britton C."/>
            <person name="Davik J."/>
            <person name="Ashrafi H."/>
            <person name="Aiden E.L."/>
            <person name="Borodovsky M."/>
            <person name="Worthington M."/>
        </authorList>
    </citation>
    <scope>NUCLEOTIDE SEQUENCE [LARGE SCALE GENOMIC DNA]</scope>
    <source>
        <strain evidence="2">PI 553951</strain>
    </source>
</reference>
<feature type="compositionally biased region" description="Basic residues" evidence="1">
    <location>
        <begin position="7"/>
        <end position="17"/>
    </location>
</feature>
<protein>
    <submittedName>
        <fullName evidence="2">Uncharacterized protein</fullName>
    </submittedName>
</protein>
<name>A0AAW1YLY8_RUBAR</name>
<feature type="compositionally biased region" description="Basic and acidic residues" evidence="1">
    <location>
        <begin position="27"/>
        <end position="44"/>
    </location>
</feature>
<sequence>MINVGHTRLHHHRKRSVLHLGSSPNADRSRQARRSLDRHLDPAIHRAAPHSVNPPFSGADRHKHRFVKVGQALVNPAPKLALDSLGGSQIRSLLPLQLQAIVVATKPSHTGAQRR</sequence>
<proteinExistence type="predicted"/>
<evidence type="ECO:0000313" key="3">
    <source>
        <dbReference type="Proteomes" id="UP001457282"/>
    </source>
</evidence>
<dbReference type="EMBL" id="JBEDUW010000001">
    <property type="protein sequence ID" value="KAK9949671.1"/>
    <property type="molecule type" value="Genomic_DNA"/>
</dbReference>
<feature type="region of interest" description="Disordered" evidence="1">
    <location>
        <begin position="1"/>
        <end position="60"/>
    </location>
</feature>
<comment type="caution">
    <text evidence="2">The sequence shown here is derived from an EMBL/GenBank/DDBJ whole genome shotgun (WGS) entry which is preliminary data.</text>
</comment>
<keyword evidence="3" id="KW-1185">Reference proteome</keyword>
<accession>A0AAW1YLY8</accession>
<gene>
    <name evidence="2" type="ORF">M0R45_005188</name>
</gene>
<dbReference type="Proteomes" id="UP001457282">
    <property type="component" value="Unassembled WGS sequence"/>
</dbReference>
<evidence type="ECO:0000256" key="1">
    <source>
        <dbReference type="SAM" id="MobiDB-lite"/>
    </source>
</evidence>
<dbReference type="AlphaFoldDB" id="A0AAW1YLY8"/>
<evidence type="ECO:0000313" key="2">
    <source>
        <dbReference type="EMBL" id="KAK9949671.1"/>
    </source>
</evidence>